<dbReference type="Gene3D" id="3.40.50.360">
    <property type="match status" value="1"/>
</dbReference>
<keyword evidence="3" id="KW-1185">Reference proteome</keyword>
<sequence length="205" mass="23386">MREKDTNNHDQVSHYHWQYTPGRKGEVIARWVHEIAARRNEVQVELVDLKDFNLPYLGETVSEELEPRNQARHQAWSEKIDGFDAYVFVTPEYNHAPSGVLKNAIDHLYREWNNKAASFVGYGYMGGARAVEHLRLVMGELQIADVKGQVGISLTADFEDYSAFRPRPHQEDAVNTMLDQLIAWGGALQTLRTGNAGRCDQLAYK</sequence>
<dbReference type="Pfam" id="PF03358">
    <property type="entry name" value="FMN_red"/>
    <property type="match status" value="1"/>
</dbReference>
<accession>A0A5J4KS48</accession>
<dbReference type="EMBL" id="BKZW01000002">
    <property type="protein sequence ID" value="GER90493.1"/>
    <property type="molecule type" value="Genomic_DNA"/>
</dbReference>
<dbReference type="Proteomes" id="UP000326912">
    <property type="component" value="Unassembled WGS sequence"/>
</dbReference>
<organism evidence="2 3">
    <name type="scientific">Dictyobacter vulcani</name>
    <dbReference type="NCBI Taxonomy" id="2607529"/>
    <lineage>
        <taxon>Bacteria</taxon>
        <taxon>Bacillati</taxon>
        <taxon>Chloroflexota</taxon>
        <taxon>Ktedonobacteria</taxon>
        <taxon>Ktedonobacterales</taxon>
        <taxon>Dictyobacteraceae</taxon>
        <taxon>Dictyobacter</taxon>
    </lineage>
</organism>
<comment type="caution">
    <text evidence="2">The sequence shown here is derived from an EMBL/GenBank/DDBJ whole genome shotgun (WGS) entry which is preliminary data.</text>
</comment>
<protein>
    <submittedName>
        <fullName evidence="2">FMN reductase</fullName>
    </submittedName>
</protein>
<dbReference type="InterPro" id="IPR050712">
    <property type="entry name" value="NAD(P)H-dep_reductase"/>
</dbReference>
<dbReference type="PANTHER" id="PTHR30543:SF21">
    <property type="entry name" value="NAD(P)H-DEPENDENT FMN REDUCTASE LOT6"/>
    <property type="match status" value="1"/>
</dbReference>
<dbReference type="GO" id="GO:0016491">
    <property type="term" value="F:oxidoreductase activity"/>
    <property type="evidence" value="ECO:0007669"/>
    <property type="project" value="InterPro"/>
</dbReference>
<dbReference type="PANTHER" id="PTHR30543">
    <property type="entry name" value="CHROMATE REDUCTASE"/>
    <property type="match status" value="1"/>
</dbReference>
<proteinExistence type="predicted"/>
<evidence type="ECO:0000313" key="2">
    <source>
        <dbReference type="EMBL" id="GER90493.1"/>
    </source>
</evidence>
<name>A0A5J4KS48_9CHLR</name>
<gene>
    <name evidence="2" type="ORF">KDW_46550</name>
</gene>
<dbReference type="InterPro" id="IPR029039">
    <property type="entry name" value="Flavoprotein-like_sf"/>
</dbReference>
<feature type="domain" description="NADPH-dependent FMN reductase-like" evidence="1">
    <location>
        <begin position="21"/>
        <end position="153"/>
    </location>
</feature>
<dbReference type="GO" id="GO:0005829">
    <property type="term" value="C:cytosol"/>
    <property type="evidence" value="ECO:0007669"/>
    <property type="project" value="TreeGrafter"/>
</dbReference>
<dbReference type="AlphaFoldDB" id="A0A5J4KS48"/>
<evidence type="ECO:0000259" key="1">
    <source>
        <dbReference type="Pfam" id="PF03358"/>
    </source>
</evidence>
<reference evidence="2 3" key="1">
    <citation type="submission" date="2019-10" db="EMBL/GenBank/DDBJ databases">
        <title>Dictyobacter vulcani sp. nov., within the class Ktedonobacteria, isolated from soil of volcanic Mt. Zao.</title>
        <authorList>
            <person name="Zheng Y."/>
            <person name="Wang C.M."/>
            <person name="Sakai Y."/>
            <person name="Abe K."/>
            <person name="Yokota A."/>
            <person name="Yabe S."/>
        </authorList>
    </citation>
    <scope>NUCLEOTIDE SEQUENCE [LARGE SCALE GENOMIC DNA]</scope>
    <source>
        <strain evidence="2 3">W12</strain>
    </source>
</reference>
<dbReference type="InterPro" id="IPR005025">
    <property type="entry name" value="FMN_Rdtase-like_dom"/>
</dbReference>
<evidence type="ECO:0000313" key="3">
    <source>
        <dbReference type="Proteomes" id="UP000326912"/>
    </source>
</evidence>
<dbReference type="GO" id="GO:0010181">
    <property type="term" value="F:FMN binding"/>
    <property type="evidence" value="ECO:0007669"/>
    <property type="project" value="TreeGrafter"/>
</dbReference>
<dbReference type="SUPFAM" id="SSF52218">
    <property type="entry name" value="Flavoproteins"/>
    <property type="match status" value="1"/>
</dbReference>